<dbReference type="GO" id="GO:0016104">
    <property type="term" value="P:triterpenoid biosynthetic process"/>
    <property type="evidence" value="ECO:0007669"/>
    <property type="project" value="InterPro"/>
</dbReference>
<evidence type="ECO:0000313" key="4">
    <source>
        <dbReference type="Proteomes" id="UP000238479"/>
    </source>
</evidence>
<protein>
    <submittedName>
        <fullName evidence="3">Putative alpha-amyrin synthase</fullName>
        <ecNumber evidence="3">5.4.99.40</ecNumber>
    </submittedName>
</protein>
<evidence type="ECO:0000313" key="3">
    <source>
        <dbReference type="EMBL" id="PRQ51807.1"/>
    </source>
</evidence>
<dbReference type="PANTHER" id="PTHR11764:SF58">
    <property type="entry name" value="BETA-AMYRIN SYNTHASE-RELATED"/>
    <property type="match status" value="1"/>
</dbReference>
<feature type="domain" description="Squalene cyclase N-terminal" evidence="2">
    <location>
        <begin position="3"/>
        <end position="188"/>
    </location>
</feature>
<evidence type="ECO:0000256" key="1">
    <source>
        <dbReference type="ARBA" id="ARBA00023235"/>
    </source>
</evidence>
<dbReference type="EC" id="5.4.99.40" evidence="3"/>
<dbReference type="Gene3D" id="1.50.10.20">
    <property type="match status" value="2"/>
</dbReference>
<dbReference type="InterPro" id="IPR032697">
    <property type="entry name" value="SQ_cyclase_N"/>
</dbReference>
<dbReference type="STRING" id="74649.A0A2P6RZF8"/>
<comment type="caution">
    <text evidence="3">The sequence shown here is derived from an EMBL/GenBank/DDBJ whole genome shotgun (WGS) entry which is preliminary data.</text>
</comment>
<dbReference type="AlphaFoldDB" id="A0A2P6RZF8"/>
<proteinExistence type="predicted"/>
<evidence type="ECO:0000259" key="2">
    <source>
        <dbReference type="Pfam" id="PF13249"/>
    </source>
</evidence>
<dbReference type="Proteomes" id="UP000238479">
    <property type="component" value="Chromosome 2"/>
</dbReference>
<dbReference type="EMBL" id="PDCK01000040">
    <property type="protein sequence ID" value="PRQ51807.1"/>
    <property type="molecule type" value="Genomic_DNA"/>
</dbReference>
<keyword evidence="1 3" id="KW-0413">Isomerase</keyword>
<dbReference type="Pfam" id="PF13249">
    <property type="entry name" value="SQHop_cyclase_N"/>
    <property type="match status" value="1"/>
</dbReference>
<accession>A0A2P6RZF8</accession>
<sequence length="498" mass="57675">MMFTTCLNYCMMRILGEGTEGGRDNACARARKWILDGGDAKYSASWGKTWMAILGVYDWEGSNPIPPEFWTYPTLLPFYPSKMLCYCRLTYLPISYFYGKRFVGLITHLVEQLGQEIYCEPYSEIKWSKVCHHCTKASLYFGGLEDNYYPQGRVQRFVWDTLYHVCEPILAWWPFKKIRDNAIQFTIDQIHYEDENSRYITIGSHFRHISKGCWTFSYRDHGWQVSDCTAEALRVIELTYSRLSLNSNRKLRASSIADLIIFSFQCCCLFAMMSPEVVGEPMEAECMYDAVNVIMSLQSPNGGWLNPVEFFEDLVIEYDYVKCTSSSIQALVLFRKLYPNHRRKEINNFITRAANYIESIQYADGSWYGNWGLEAAGRTYHNCKAVRKGVDFLLKTQSHARTRYYSSTTGERDPTPIHRAARVLMNGQLDDGDFPQQELVGVFTRNTMLHYGGYRNVFPLWARGEYRTYSGAVALAKGFELTLTHKQKINGCRKNNLK</sequence>
<dbReference type="GO" id="GO:0042300">
    <property type="term" value="F:beta-amyrin synthase activity"/>
    <property type="evidence" value="ECO:0007669"/>
    <property type="project" value="TreeGrafter"/>
</dbReference>
<keyword evidence="4" id="KW-1185">Reference proteome</keyword>
<organism evidence="3 4">
    <name type="scientific">Rosa chinensis</name>
    <name type="common">China rose</name>
    <dbReference type="NCBI Taxonomy" id="74649"/>
    <lineage>
        <taxon>Eukaryota</taxon>
        <taxon>Viridiplantae</taxon>
        <taxon>Streptophyta</taxon>
        <taxon>Embryophyta</taxon>
        <taxon>Tracheophyta</taxon>
        <taxon>Spermatophyta</taxon>
        <taxon>Magnoliopsida</taxon>
        <taxon>eudicotyledons</taxon>
        <taxon>Gunneridae</taxon>
        <taxon>Pentapetalae</taxon>
        <taxon>rosids</taxon>
        <taxon>fabids</taxon>
        <taxon>Rosales</taxon>
        <taxon>Rosaceae</taxon>
        <taxon>Rosoideae</taxon>
        <taxon>Rosoideae incertae sedis</taxon>
        <taxon>Rosa</taxon>
    </lineage>
</organism>
<dbReference type="Gramene" id="PRQ51807">
    <property type="protein sequence ID" value="PRQ51807"/>
    <property type="gene ID" value="RchiOBHm_Chr2g0148511"/>
</dbReference>
<gene>
    <name evidence="3" type="ORF">RchiOBHm_Chr2g0148511</name>
</gene>
<reference evidence="3 4" key="1">
    <citation type="journal article" date="2018" name="Nat. Genet.">
        <title>The Rosa genome provides new insights in the design of modern roses.</title>
        <authorList>
            <person name="Bendahmane M."/>
        </authorList>
    </citation>
    <scope>NUCLEOTIDE SEQUENCE [LARGE SCALE GENOMIC DNA]</scope>
    <source>
        <strain evidence="4">cv. Old Blush</strain>
    </source>
</reference>
<name>A0A2P6RZF8_ROSCH</name>
<dbReference type="InterPro" id="IPR018333">
    <property type="entry name" value="Squalene_cyclase"/>
</dbReference>
<dbReference type="PANTHER" id="PTHR11764">
    <property type="entry name" value="TERPENE CYCLASE/MUTASE FAMILY MEMBER"/>
    <property type="match status" value="1"/>
</dbReference>
<dbReference type="InterPro" id="IPR008930">
    <property type="entry name" value="Terpenoid_cyclase/PrenylTrfase"/>
</dbReference>
<dbReference type="GO" id="GO:0005811">
    <property type="term" value="C:lipid droplet"/>
    <property type="evidence" value="ECO:0007669"/>
    <property type="project" value="InterPro"/>
</dbReference>
<dbReference type="SUPFAM" id="SSF48239">
    <property type="entry name" value="Terpenoid cyclases/Protein prenyltransferases"/>
    <property type="match status" value="2"/>
</dbReference>